<evidence type="ECO:0000313" key="1">
    <source>
        <dbReference type="EMBL" id="CAL1527322.1"/>
    </source>
</evidence>
<evidence type="ECO:0000313" key="2">
    <source>
        <dbReference type="Proteomes" id="UP001497497"/>
    </source>
</evidence>
<dbReference type="Gene3D" id="2.60.40.420">
    <property type="entry name" value="Cupredoxins - blue copper proteins"/>
    <property type="match status" value="1"/>
</dbReference>
<dbReference type="SUPFAM" id="SSF49503">
    <property type="entry name" value="Cupredoxins"/>
    <property type="match status" value="1"/>
</dbReference>
<protein>
    <submittedName>
        <fullName evidence="1">Uncharacterized protein</fullName>
    </submittedName>
</protein>
<gene>
    <name evidence="1" type="ORF">GSLYS_00001499001</name>
</gene>
<accession>A0AAV2H0Y0</accession>
<organism evidence="1 2">
    <name type="scientific">Lymnaea stagnalis</name>
    <name type="common">Great pond snail</name>
    <name type="synonym">Helix stagnalis</name>
    <dbReference type="NCBI Taxonomy" id="6523"/>
    <lineage>
        <taxon>Eukaryota</taxon>
        <taxon>Metazoa</taxon>
        <taxon>Spiralia</taxon>
        <taxon>Lophotrochozoa</taxon>
        <taxon>Mollusca</taxon>
        <taxon>Gastropoda</taxon>
        <taxon>Heterobranchia</taxon>
        <taxon>Euthyneura</taxon>
        <taxon>Panpulmonata</taxon>
        <taxon>Hygrophila</taxon>
        <taxon>Lymnaeoidea</taxon>
        <taxon>Lymnaeidae</taxon>
        <taxon>Lymnaea</taxon>
    </lineage>
</organism>
<proteinExistence type="predicted"/>
<name>A0AAV2H0Y0_LYMST</name>
<sequence length="84" mass="9210">LDDTYQPCKSFLYTSAHDPTLDHNTGLVGPLLICRKGYLDSGEYKPKAFFLLLSIFDENLSLYAPPTPPSGPDASSIIAANMKF</sequence>
<comment type="caution">
    <text evidence="1">The sequence shown here is derived from an EMBL/GenBank/DDBJ whole genome shotgun (WGS) entry which is preliminary data.</text>
</comment>
<feature type="non-terminal residue" evidence="1">
    <location>
        <position position="84"/>
    </location>
</feature>
<keyword evidence="2" id="KW-1185">Reference proteome</keyword>
<dbReference type="Proteomes" id="UP001497497">
    <property type="component" value="Unassembled WGS sequence"/>
</dbReference>
<dbReference type="AlphaFoldDB" id="A0AAV2H0Y0"/>
<dbReference type="InterPro" id="IPR008972">
    <property type="entry name" value="Cupredoxin"/>
</dbReference>
<reference evidence="1 2" key="1">
    <citation type="submission" date="2024-04" db="EMBL/GenBank/DDBJ databases">
        <authorList>
            <consortium name="Genoscope - CEA"/>
            <person name="William W."/>
        </authorList>
    </citation>
    <scope>NUCLEOTIDE SEQUENCE [LARGE SCALE GENOMIC DNA]</scope>
</reference>
<dbReference type="EMBL" id="CAXITT010000015">
    <property type="protein sequence ID" value="CAL1527322.1"/>
    <property type="molecule type" value="Genomic_DNA"/>
</dbReference>
<feature type="non-terminal residue" evidence="1">
    <location>
        <position position="1"/>
    </location>
</feature>